<dbReference type="GO" id="GO:0000287">
    <property type="term" value="F:magnesium ion binding"/>
    <property type="evidence" value="ECO:0007669"/>
    <property type="project" value="UniProtKB-UniRule"/>
</dbReference>
<dbReference type="GO" id="GO:0019509">
    <property type="term" value="P:L-methionine salvage from methylthioadenosine"/>
    <property type="evidence" value="ECO:0007669"/>
    <property type="project" value="UniProtKB-UniRule"/>
</dbReference>
<evidence type="ECO:0000256" key="4">
    <source>
        <dbReference type="ARBA" id="ARBA00022801"/>
    </source>
</evidence>
<dbReference type="EC" id="3.1.3.77" evidence="8"/>
<sequence length="271" mass="30362">MTTTAKTDDIPIDTVILDIEGTVCPITFVKDTLFPYFIEKLPSILDKFQYPLSNTSASSDDQVLNILKQLPDNITKSSESIYKHFKNLVDQDIKDPILKSLQGLIWKQGYEKNELQAPIYQDSIEFIESFPTKSSTNNKIYIYSSGSIKAQILLFGHVKSTTTTTTTTTAITNEVIDLNPKLNGYFDITTAGFKNQSNSYKKILQEINKSSTPKSVLFLSDNINEVNAAIEAGMKSYIVIRPGNPPIDDDDDGNDDKINHKIIYSLDELDL</sequence>
<feature type="binding site" evidence="8">
    <location>
        <position position="20"/>
    </location>
    <ligand>
        <name>Mg(2+)</name>
        <dbReference type="ChEBI" id="CHEBI:18420"/>
    </ligand>
</feature>
<comment type="function">
    <text evidence="8">Bifunctional enzyme that catalyzes the enolization of 2,3-diketo-5-methylthiopentyl-1-phosphate (DK-MTP-1-P) into the intermediate 2-hydroxy-3-keto-5-methylthiopentenyl-1-phosphate (HK-MTPenyl-1-P), which is then dephosphorylated to form the acireductone 1,2-dihydroxy-3-keto-5-methylthiopentene (DHK-MTPene).</text>
</comment>
<comment type="similarity">
    <text evidence="8">Belongs to the HAD-like hydrolase superfamily. MasA/MtnC family.</text>
</comment>
<dbReference type="PANTHER" id="PTHR20371">
    <property type="entry name" value="ENOLASE-PHOSPHATASE E1"/>
    <property type="match status" value="1"/>
</dbReference>
<feature type="binding site" evidence="8">
    <location>
        <begin position="144"/>
        <end position="145"/>
    </location>
    <ligand>
        <name>substrate</name>
    </ligand>
</feature>
<keyword evidence="3 8" id="KW-0479">Metal-binding</keyword>
<evidence type="ECO:0000256" key="1">
    <source>
        <dbReference type="ARBA" id="ARBA00022490"/>
    </source>
</evidence>
<reference evidence="9 10" key="1">
    <citation type="submission" date="2013-12" db="EMBL/GenBank/DDBJ databases">
        <title>The Genome Sequence of Candida albicans P78048.</title>
        <authorList>
            <consortium name="The Broad Institute Genome Sequencing Platform"/>
            <consortium name="The Broad Institute Genome Sequencing Center for Infectious Disease"/>
            <person name="Cuomo C."/>
            <person name="Bennett R."/>
            <person name="Hirakawa M."/>
            <person name="Noverr M."/>
            <person name="Mitchell A."/>
            <person name="Young S.K."/>
            <person name="Zeng Q."/>
            <person name="Gargeya S."/>
            <person name="Fitzgerald M."/>
            <person name="Abouelleil A."/>
            <person name="Alvarado L."/>
            <person name="Berlin A.M."/>
            <person name="Chapman S.B."/>
            <person name="Dewar J."/>
            <person name="Goldberg J."/>
            <person name="Griggs A."/>
            <person name="Gujja S."/>
            <person name="Hansen M."/>
            <person name="Howarth C."/>
            <person name="Imamovic A."/>
            <person name="Larimer J."/>
            <person name="McCowan C."/>
            <person name="Murphy C."/>
            <person name="Pearson M."/>
            <person name="Priest M."/>
            <person name="Roberts A."/>
            <person name="Saif S."/>
            <person name="Shea T."/>
            <person name="Sykes S."/>
            <person name="Wortman J."/>
            <person name="Nusbaum C."/>
            <person name="Birren B."/>
        </authorList>
    </citation>
    <scope>NUCLEOTIDE SEQUENCE [LARGE SCALE GENOMIC DNA]</scope>
    <source>
        <strain evidence="9 10">P78048</strain>
    </source>
</reference>
<keyword evidence="6 8" id="KW-0486">Methionine biosynthesis</keyword>
<name>A0AB34PY52_CANAX</name>
<dbReference type="GO" id="GO:0043874">
    <property type="term" value="F:acireductone synthase activity"/>
    <property type="evidence" value="ECO:0007669"/>
    <property type="project" value="UniProtKB-EC"/>
</dbReference>
<evidence type="ECO:0000256" key="6">
    <source>
        <dbReference type="ARBA" id="ARBA00023167"/>
    </source>
</evidence>
<comment type="catalytic activity">
    <reaction evidence="8">
        <text>5-methylsulfanyl-2,3-dioxopentyl phosphate + H2O = 1,2-dihydroxy-5-(methylsulfanyl)pent-1-en-3-one + phosphate</text>
        <dbReference type="Rhea" id="RHEA:21700"/>
        <dbReference type="ChEBI" id="CHEBI:15377"/>
        <dbReference type="ChEBI" id="CHEBI:43474"/>
        <dbReference type="ChEBI" id="CHEBI:49252"/>
        <dbReference type="ChEBI" id="CHEBI:58828"/>
        <dbReference type="EC" id="3.1.3.77"/>
    </reaction>
</comment>
<feature type="binding site" evidence="8">
    <location>
        <position position="221"/>
    </location>
    <ligand>
        <name>Mg(2+)</name>
        <dbReference type="ChEBI" id="CHEBI:18420"/>
    </ligand>
</feature>
<evidence type="ECO:0000313" key="10">
    <source>
        <dbReference type="Proteomes" id="UP000030161"/>
    </source>
</evidence>
<dbReference type="Proteomes" id="UP000030161">
    <property type="component" value="Unassembled WGS sequence"/>
</dbReference>
<keyword evidence="5 8" id="KW-0460">Magnesium</keyword>
<feature type="binding site" evidence="8">
    <location>
        <position position="18"/>
    </location>
    <ligand>
        <name>Mg(2+)</name>
        <dbReference type="ChEBI" id="CHEBI:18420"/>
    </ligand>
</feature>
<gene>
    <name evidence="8" type="primary">UTR4</name>
    <name evidence="9" type="ORF">MG3_01648</name>
</gene>
<keyword evidence="2 8" id="KW-0028">Amino-acid biosynthesis</keyword>
<comment type="cofactor">
    <cofactor evidence="8">
        <name>Mg(2+)</name>
        <dbReference type="ChEBI" id="CHEBI:18420"/>
    </cofactor>
    <text evidence="8">Binds 1 Mg(2+) ion per subunit.</text>
</comment>
<feature type="binding site" evidence="8">
    <location>
        <position position="194"/>
    </location>
    <ligand>
        <name>substrate</name>
    </ligand>
</feature>
<dbReference type="SFLD" id="SFLDS00003">
    <property type="entry name" value="Haloacid_Dehalogenase"/>
    <property type="match status" value="1"/>
</dbReference>
<dbReference type="InterPro" id="IPR027511">
    <property type="entry name" value="ENOPH1_eukaryotes"/>
</dbReference>
<dbReference type="SFLD" id="SFLDG01133">
    <property type="entry name" value="C1.5.4:_Enolase-phosphatase_Li"/>
    <property type="match status" value="1"/>
</dbReference>
<dbReference type="AlphaFoldDB" id="A0AB34PY52"/>
<evidence type="ECO:0000256" key="8">
    <source>
        <dbReference type="HAMAP-Rule" id="MF_03117"/>
    </source>
</evidence>
<comment type="pathway">
    <text evidence="8">Amino-acid biosynthesis; L-methionine biosynthesis via salvage pathway; L-methionine from S-methyl-5-thio-alpha-D-ribose 1-phosphate: step 4/6.</text>
</comment>
<dbReference type="NCBIfam" id="TIGR01691">
    <property type="entry name" value="enolase-ppase"/>
    <property type="match status" value="1"/>
</dbReference>
<accession>A0AB34PY52</accession>
<dbReference type="GO" id="GO:0005634">
    <property type="term" value="C:nucleus"/>
    <property type="evidence" value="ECO:0007669"/>
    <property type="project" value="UniProtKB-SubCell"/>
</dbReference>
<dbReference type="GO" id="GO:0005737">
    <property type="term" value="C:cytoplasm"/>
    <property type="evidence" value="ECO:0007669"/>
    <property type="project" value="UniProtKB-SubCell"/>
</dbReference>
<dbReference type="InterPro" id="IPR036412">
    <property type="entry name" value="HAD-like_sf"/>
</dbReference>
<dbReference type="InterPro" id="IPR023943">
    <property type="entry name" value="Enolase-ppase_E1"/>
</dbReference>
<comment type="subunit">
    <text evidence="8">Monomer.</text>
</comment>
<proteinExistence type="inferred from homology"/>
<evidence type="ECO:0000313" key="9">
    <source>
        <dbReference type="EMBL" id="KGR16053.1"/>
    </source>
</evidence>
<keyword evidence="1 8" id="KW-0963">Cytoplasm</keyword>
<evidence type="ECO:0000256" key="5">
    <source>
        <dbReference type="ARBA" id="ARBA00022842"/>
    </source>
</evidence>
<dbReference type="HAMAP" id="MF_03117">
    <property type="entry name" value="Salvage_MtnC_euk"/>
    <property type="match status" value="1"/>
</dbReference>
<keyword evidence="7 8" id="KW-0539">Nucleus</keyword>
<evidence type="ECO:0000256" key="3">
    <source>
        <dbReference type="ARBA" id="ARBA00022723"/>
    </source>
</evidence>
<comment type="caution">
    <text evidence="9">The sequence shown here is derived from an EMBL/GenBank/DDBJ whole genome shotgun (WGS) entry which is preliminary data.</text>
</comment>
<protein>
    <recommendedName>
        <fullName evidence="8">Enolase-phosphatase E1</fullName>
        <ecNumber evidence="8">3.1.3.77</ecNumber>
    </recommendedName>
    <alternativeName>
        <fullName evidence="8">2,3-diketo-5-methylthio-1-phosphopentane phosphatase</fullName>
    </alternativeName>
</protein>
<dbReference type="Gene3D" id="1.10.720.60">
    <property type="match status" value="1"/>
</dbReference>
<dbReference type="SUPFAM" id="SSF56784">
    <property type="entry name" value="HAD-like"/>
    <property type="match status" value="1"/>
</dbReference>
<dbReference type="Pfam" id="PF00702">
    <property type="entry name" value="Hydrolase"/>
    <property type="match status" value="1"/>
</dbReference>
<comment type="subcellular location">
    <subcellularLocation>
        <location evidence="8">Cytoplasm</location>
    </subcellularLocation>
    <subcellularLocation>
        <location evidence="8">Nucleus</location>
    </subcellularLocation>
</comment>
<dbReference type="PANTHER" id="PTHR20371:SF1">
    <property type="entry name" value="ENOLASE-PHOSPHATASE E1"/>
    <property type="match status" value="1"/>
</dbReference>
<keyword evidence="4 8" id="KW-0378">Hydrolase</keyword>
<dbReference type="Gene3D" id="3.40.50.1000">
    <property type="entry name" value="HAD superfamily/HAD-like"/>
    <property type="match status" value="1"/>
</dbReference>
<evidence type="ECO:0000256" key="7">
    <source>
        <dbReference type="ARBA" id="ARBA00023242"/>
    </source>
</evidence>
<organism evidence="9 10">
    <name type="scientific">Candida albicans P78048</name>
    <dbReference type="NCBI Taxonomy" id="1094989"/>
    <lineage>
        <taxon>Eukaryota</taxon>
        <taxon>Fungi</taxon>
        <taxon>Dikarya</taxon>
        <taxon>Ascomycota</taxon>
        <taxon>Saccharomycotina</taxon>
        <taxon>Pichiomycetes</taxon>
        <taxon>Debaryomycetaceae</taxon>
        <taxon>Candida/Lodderomyces clade</taxon>
        <taxon>Candida</taxon>
    </lineage>
</organism>
<dbReference type="SFLD" id="SFLDG01129">
    <property type="entry name" value="C1.5:_HAD__Beta-PGM__Phosphata"/>
    <property type="match status" value="1"/>
</dbReference>
<dbReference type="InterPro" id="IPR023214">
    <property type="entry name" value="HAD_sf"/>
</dbReference>
<comment type="pathway">
    <text evidence="8">Amino-acid biosynthesis; L-methionine biosynthesis via salvage pathway; L-methionine from S-methyl-5-thio-alpha-D-ribose 1-phosphate: step 3/6.</text>
</comment>
<evidence type="ECO:0000256" key="2">
    <source>
        <dbReference type="ARBA" id="ARBA00022605"/>
    </source>
</evidence>
<dbReference type="EMBL" id="AJIX01000010">
    <property type="protein sequence ID" value="KGR16053.1"/>
    <property type="molecule type" value="Genomic_DNA"/>
</dbReference>